<protein>
    <submittedName>
        <fullName evidence="1">Uncharacterized protein</fullName>
    </submittedName>
</protein>
<evidence type="ECO:0000313" key="2">
    <source>
        <dbReference type="Proteomes" id="UP001476247"/>
    </source>
</evidence>
<comment type="caution">
    <text evidence="1">The sequence shown here is derived from an EMBL/GenBank/DDBJ whole genome shotgun (WGS) entry which is preliminary data.</text>
</comment>
<organism evidence="1 2">
    <name type="scientific">Helicostylum pulchrum</name>
    <dbReference type="NCBI Taxonomy" id="562976"/>
    <lineage>
        <taxon>Eukaryota</taxon>
        <taxon>Fungi</taxon>
        <taxon>Fungi incertae sedis</taxon>
        <taxon>Mucoromycota</taxon>
        <taxon>Mucoromycotina</taxon>
        <taxon>Mucoromycetes</taxon>
        <taxon>Mucorales</taxon>
        <taxon>Mucorineae</taxon>
        <taxon>Mucoraceae</taxon>
        <taxon>Helicostylum</taxon>
    </lineage>
</organism>
<sequence>MAGPSTLALVTDNLYVYVAQFNLVFPSQVSELSSFLDTLQTLSTVIMIMEQTSQEMKNAMDYVDRSHAYFTNHMLSLIKLLKVAFQPTKAHPKEIIVKVLFGDIEIDTGAINNATIANNNQRKRDNTISDE</sequence>
<gene>
    <name evidence="1" type="ORF">HPULCUR_008758</name>
</gene>
<evidence type="ECO:0000313" key="1">
    <source>
        <dbReference type="EMBL" id="GAA5803279.1"/>
    </source>
</evidence>
<accession>A0ABP9Y8I4</accession>
<keyword evidence="2" id="KW-1185">Reference proteome</keyword>
<proteinExistence type="predicted"/>
<dbReference type="EMBL" id="BAABUJ010000027">
    <property type="protein sequence ID" value="GAA5803279.1"/>
    <property type="molecule type" value="Genomic_DNA"/>
</dbReference>
<dbReference type="Proteomes" id="UP001476247">
    <property type="component" value="Unassembled WGS sequence"/>
</dbReference>
<name>A0ABP9Y8I4_9FUNG</name>
<reference evidence="1 2" key="1">
    <citation type="submission" date="2024-04" db="EMBL/GenBank/DDBJ databases">
        <title>genome sequences of Mucor flavus KT1a and Helicostylum pulchrum KT1b strains isolation_sourced from the surface of a dry-aged beef.</title>
        <authorList>
            <person name="Toyotome T."/>
            <person name="Hosono M."/>
            <person name="Torimaru M."/>
            <person name="Fukuda K."/>
            <person name="Mikami N."/>
        </authorList>
    </citation>
    <scope>NUCLEOTIDE SEQUENCE [LARGE SCALE GENOMIC DNA]</scope>
    <source>
        <strain evidence="1 2">KT1b</strain>
    </source>
</reference>